<feature type="transmembrane region" description="Helical" evidence="1">
    <location>
        <begin position="49"/>
        <end position="71"/>
    </location>
</feature>
<name>A0A4R9BKN5_9MICO</name>
<feature type="transmembrane region" description="Helical" evidence="1">
    <location>
        <begin position="83"/>
        <end position="104"/>
    </location>
</feature>
<protein>
    <submittedName>
        <fullName evidence="2">Uncharacterized protein</fullName>
    </submittedName>
</protein>
<evidence type="ECO:0000313" key="3">
    <source>
        <dbReference type="Proteomes" id="UP000297626"/>
    </source>
</evidence>
<evidence type="ECO:0000256" key="1">
    <source>
        <dbReference type="SAM" id="Phobius"/>
    </source>
</evidence>
<dbReference type="EMBL" id="SOHN01000016">
    <property type="protein sequence ID" value="TFD86180.1"/>
    <property type="molecule type" value="Genomic_DNA"/>
</dbReference>
<organism evidence="2 3">
    <name type="scientific">Cryobacterium serini</name>
    <dbReference type="NCBI Taxonomy" id="1259201"/>
    <lineage>
        <taxon>Bacteria</taxon>
        <taxon>Bacillati</taxon>
        <taxon>Actinomycetota</taxon>
        <taxon>Actinomycetes</taxon>
        <taxon>Micrococcales</taxon>
        <taxon>Microbacteriaceae</taxon>
        <taxon>Cryobacterium</taxon>
    </lineage>
</organism>
<dbReference type="Proteomes" id="UP000297626">
    <property type="component" value="Unassembled WGS sequence"/>
</dbReference>
<gene>
    <name evidence="2" type="ORF">E3T51_13710</name>
</gene>
<proteinExistence type="predicted"/>
<dbReference type="AlphaFoldDB" id="A0A4R9BKN5"/>
<accession>A0A4R9BKN5</accession>
<keyword evidence="3" id="KW-1185">Reference proteome</keyword>
<evidence type="ECO:0000313" key="2">
    <source>
        <dbReference type="EMBL" id="TFD86180.1"/>
    </source>
</evidence>
<sequence>MSESQIIEVISEVRAHAANGVSAEAEFGTPEEYASSFPKSKRRTRGVRVVTAAVLIAIAYGVTVLALMVLFNFDIRAVTGPVTLWPALLIIVLGVLGGFLIDYLRPPPRANRA</sequence>
<keyword evidence="1" id="KW-1133">Transmembrane helix</keyword>
<dbReference type="RefSeq" id="WP_134530296.1">
    <property type="nucleotide sequence ID" value="NZ_SOHN01000016.1"/>
</dbReference>
<reference evidence="2 3" key="1">
    <citation type="submission" date="2019-03" db="EMBL/GenBank/DDBJ databases">
        <title>Genomics of glacier-inhabiting Cryobacterium strains.</title>
        <authorList>
            <person name="Liu Q."/>
            <person name="Xin Y.-H."/>
        </authorList>
    </citation>
    <scope>NUCLEOTIDE SEQUENCE [LARGE SCALE GENOMIC DNA]</scope>
    <source>
        <strain evidence="2 3">Sr54</strain>
    </source>
</reference>
<keyword evidence="1" id="KW-0812">Transmembrane</keyword>
<comment type="caution">
    <text evidence="2">The sequence shown here is derived from an EMBL/GenBank/DDBJ whole genome shotgun (WGS) entry which is preliminary data.</text>
</comment>
<keyword evidence="1" id="KW-0472">Membrane</keyword>